<dbReference type="GO" id="GO:0005794">
    <property type="term" value="C:Golgi apparatus"/>
    <property type="evidence" value="ECO:0007669"/>
    <property type="project" value="TreeGrafter"/>
</dbReference>
<feature type="compositionally biased region" description="Gly residues" evidence="5">
    <location>
        <begin position="289"/>
        <end position="299"/>
    </location>
</feature>
<proteinExistence type="predicted"/>
<dbReference type="InterPro" id="IPR035952">
    <property type="entry name" value="Rhomboid-like_sf"/>
</dbReference>
<dbReference type="PANTHER" id="PTHR13377:SF3">
    <property type="entry name" value="TRANSMEMBRANE PROTEIN 115"/>
    <property type="match status" value="1"/>
</dbReference>
<accession>A0A3N4ILL9</accession>
<organism evidence="7 8">
    <name type="scientific">Ascobolus immersus RN42</name>
    <dbReference type="NCBI Taxonomy" id="1160509"/>
    <lineage>
        <taxon>Eukaryota</taxon>
        <taxon>Fungi</taxon>
        <taxon>Dikarya</taxon>
        <taxon>Ascomycota</taxon>
        <taxon>Pezizomycotina</taxon>
        <taxon>Pezizomycetes</taxon>
        <taxon>Pezizales</taxon>
        <taxon>Ascobolaceae</taxon>
        <taxon>Ascobolus</taxon>
    </lineage>
</organism>
<dbReference type="Proteomes" id="UP000275078">
    <property type="component" value="Unassembled WGS sequence"/>
</dbReference>
<gene>
    <name evidence="7" type="ORF">BJ508DRAFT_320921</name>
</gene>
<feature type="transmembrane region" description="Helical" evidence="6">
    <location>
        <begin position="172"/>
        <end position="190"/>
    </location>
</feature>
<evidence type="ECO:0000256" key="3">
    <source>
        <dbReference type="ARBA" id="ARBA00022989"/>
    </source>
</evidence>
<reference evidence="7 8" key="1">
    <citation type="journal article" date="2018" name="Nat. Ecol. Evol.">
        <title>Pezizomycetes genomes reveal the molecular basis of ectomycorrhizal truffle lifestyle.</title>
        <authorList>
            <person name="Murat C."/>
            <person name="Payen T."/>
            <person name="Noel B."/>
            <person name="Kuo A."/>
            <person name="Morin E."/>
            <person name="Chen J."/>
            <person name="Kohler A."/>
            <person name="Krizsan K."/>
            <person name="Balestrini R."/>
            <person name="Da Silva C."/>
            <person name="Montanini B."/>
            <person name="Hainaut M."/>
            <person name="Levati E."/>
            <person name="Barry K.W."/>
            <person name="Belfiori B."/>
            <person name="Cichocki N."/>
            <person name="Clum A."/>
            <person name="Dockter R.B."/>
            <person name="Fauchery L."/>
            <person name="Guy J."/>
            <person name="Iotti M."/>
            <person name="Le Tacon F."/>
            <person name="Lindquist E.A."/>
            <person name="Lipzen A."/>
            <person name="Malagnac F."/>
            <person name="Mello A."/>
            <person name="Molinier V."/>
            <person name="Miyauchi S."/>
            <person name="Poulain J."/>
            <person name="Riccioni C."/>
            <person name="Rubini A."/>
            <person name="Sitrit Y."/>
            <person name="Splivallo R."/>
            <person name="Traeger S."/>
            <person name="Wang M."/>
            <person name="Zifcakova L."/>
            <person name="Wipf D."/>
            <person name="Zambonelli A."/>
            <person name="Paolocci F."/>
            <person name="Nowrousian M."/>
            <person name="Ottonello S."/>
            <person name="Baldrian P."/>
            <person name="Spatafora J.W."/>
            <person name="Henrissat B."/>
            <person name="Nagy L.G."/>
            <person name="Aury J.M."/>
            <person name="Wincker P."/>
            <person name="Grigoriev I.V."/>
            <person name="Bonfante P."/>
            <person name="Martin F.M."/>
        </authorList>
    </citation>
    <scope>NUCLEOTIDE SEQUENCE [LARGE SCALE GENOMIC DNA]</scope>
    <source>
        <strain evidence="7 8">RN42</strain>
    </source>
</reference>
<dbReference type="EMBL" id="ML119647">
    <property type="protein sequence ID" value="RPA87023.1"/>
    <property type="molecule type" value="Genomic_DNA"/>
</dbReference>
<name>A0A3N4ILL9_ASCIM</name>
<dbReference type="SMART" id="SM01160">
    <property type="entry name" value="DUF1751"/>
    <property type="match status" value="1"/>
</dbReference>
<sequence>MAIRFTVPPLTRALLVSTVLLSLLYGFVKYNLWMSFKDSSRPDQYQAVPWITIVPSGSLYYPWVFATATLVEGNIFTLLIAVNTIFHGGKYLERAWGSKDFGKFLLVVSIVPNLTTVLLYTLWFALTGNTELASTTWISGGWACLAGFLVAFKQLVPEHTLTVFKSPVSIRVKHLPILFVGMMTIPAIFYPRPSTTVTPFLLAWSGFLSSWTYLRFFKTFYPDISTASRPLRGDASETFSFAGFFPEPLAGPINAVATQVFDLLVSMKVCTPFSQEDVEAGNARVESGGTIGRPSGGSGARAEAERRRQLALRALDARLQGSGRQQNTVPLSGITVDNGGSHS</sequence>
<keyword evidence="8" id="KW-1185">Reference proteome</keyword>
<evidence type="ECO:0000313" key="8">
    <source>
        <dbReference type="Proteomes" id="UP000275078"/>
    </source>
</evidence>
<keyword evidence="3 6" id="KW-1133">Transmembrane helix</keyword>
<evidence type="ECO:0000313" key="7">
    <source>
        <dbReference type="EMBL" id="RPA87023.1"/>
    </source>
</evidence>
<dbReference type="SUPFAM" id="SSF144091">
    <property type="entry name" value="Rhomboid-like"/>
    <property type="match status" value="1"/>
</dbReference>
<protein>
    <submittedName>
        <fullName evidence="7">DUF1751-domain-containing protein</fullName>
    </submittedName>
</protein>
<dbReference type="AlphaFoldDB" id="A0A3N4ILL9"/>
<keyword evidence="2 6" id="KW-0812">Transmembrane</keyword>
<dbReference type="GO" id="GO:0006890">
    <property type="term" value="P:retrograde vesicle-mediated transport, Golgi to endoplasmic reticulum"/>
    <property type="evidence" value="ECO:0007669"/>
    <property type="project" value="InterPro"/>
</dbReference>
<evidence type="ECO:0000256" key="5">
    <source>
        <dbReference type="SAM" id="MobiDB-lite"/>
    </source>
</evidence>
<dbReference type="GO" id="GO:0016020">
    <property type="term" value="C:membrane"/>
    <property type="evidence" value="ECO:0007669"/>
    <property type="project" value="UniProtKB-SubCell"/>
</dbReference>
<comment type="subcellular location">
    <subcellularLocation>
        <location evidence="1">Membrane</location>
        <topology evidence="1">Multi-pass membrane protein</topology>
    </subcellularLocation>
</comment>
<evidence type="ECO:0000256" key="6">
    <source>
        <dbReference type="SAM" id="Phobius"/>
    </source>
</evidence>
<dbReference type="OrthoDB" id="73612at2759"/>
<keyword evidence="4 6" id="KW-0472">Membrane</keyword>
<evidence type="ECO:0000256" key="2">
    <source>
        <dbReference type="ARBA" id="ARBA00022692"/>
    </source>
</evidence>
<dbReference type="PANTHER" id="PTHR13377">
    <property type="entry name" value="PLACENTAL PROTEIN 6"/>
    <property type="match status" value="1"/>
</dbReference>
<dbReference type="Pfam" id="PF08551">
    <property type="entry name" value="DUF1751"/>
    <property type="match status" value="1"/>
</dbReference>
<feature type="region of interest" description="Disordered" evidence="5">
    <location>
        <begin position="319"/>
        <end position="343"/>
    </location>
</feature>
<evidence type="ECO:0000256" key="1">
    <source>
        <dbReference type="ARBA" id="ARBA00004141"/>
    </source>
</evidence>
<feature type="transmembrane region" description="Helical" evidence="6">
    <location>
        <begin position="132"/>
        <end position="152"/>
    </location>
</feature>
<feature type="transmembrane region" description="Helical" evidence="6">
    <location>
        <begin position="12"/>
        <end position="33"/>
    </location>
</feature>
<feature type="transmembrane region" description="Helical" evidence="6">
    <location>
        <begin position="196"/>
        <end position="214"/>
    </location>
</feature>
<evidence type="ECO:0000256" key="4">
    <source>
        <dbReference type="ARBA" id="ARBA00023136"/>
    </source>
</evidence>
<feature type="transmembrane region" description="Helical" evidence="6">
    <location>
        <begin position="104"/>
        <end position="126"/>
    </location>
</feature>
<dbReference type="STRING" id="1160509.A0A3N4ILL9"/>
<feature type="region of interest" description="Disordered" evidence="5">
    <location>
        <begin position="281"/>
        <end position="306"/>
    </location>
</feature>
<dbReference type="InterPro" id="IPR013861">
    <property type="entry name" value="TMEM115/Pdh1/Rbl19"/>
</dbReference>